<comment type="caution">
    <text evidence="13">The sequence shown here is derived from an EMBL/GenBank/DDBJ whole genome shotgun (WGS) entry which is preliminary data.</text>
</comment>
<proteinExistence type="inferred from homology"/>
<evidence type="ECO:0000256" key="1">
    <source>
        <dbReference type="ARBA" id="ARBA00004651"/>
    </source>
</evidence>
<dbReference type="SUPFAM" id="SSF58104">
    <property type="entry name" value="Methyl-accepting chemotaxis protein (MCP) signaling domain"/>
    <property type="match status" value="1"/>
</dbReference>
<dbReference type="Gene3D" id="6.10.340.10">
    <property type="match status" value="1"/>
</dbReference>
<keyword evidence="5 10" id="KW-1133">Transmembrane helix</keyword>
<evidence type="ECO:0000313" key="14">
    <source>
        <dbReference type="Proteomes" id="UP001266357"/>
    </source>
</evidence>
<evidence type="ECO:0000256" key="10">
    <source>
        <dbReference type="SAM" id="Phobius"/>
    </source>
</evidence>
<name>A0ABU3A100_9GAMM</name>
<dbReference type="InterPro" id="IPR003660">
    <property type="entry name" value="HAMP_dom"/>
</dbReference>
<gene>
    <name evidence="13" type="ORF">RM573_09595</name>
</gene>
<dbReference type="EMBL" id="JAVRIF010000004">
    <property type="protein sequence ID" value="MDT0603846.1"/>
    <property type="molecule type" value="Genomic_DNA"/>
</dbReference>
<dbReference type="SMART" id="SM00304">
    <property type="entry name" value="HAMP"/>
    <property type="match status" value="1"/>
</dbReference>
<dbReference type="InterPro" id="IPR033479">
    <property type="entry name" value="dCache_1"/>
</dbReference>
<evidence type="ECO:0000256" key="8">
    <source>
        <dbReference type="ARBA" id="ARBA00029447"/>
    </source>
</evidence>
<keyword evidence="2" id="KW-1003">Cell membrane</keyword>
<evidence type="ECO:0000256" key="9">
    <source>
        <dbReference type="PROSITE-ProRule" id="PRU00284"/>
    </source>
</evidence>
<dbReference type="PROSITE" id="PS50885">
    <property type="entry name" value="HAMP"/>
    <property type="match status" value="1"/>
</dbReference>
<dbReference type="RefSeq" id="WP_311580877.1">
    <property type="nucleotide sequence ID" value="NZ_JAVRIF010000004.1"/>
</dbReference>
<feature type="transmembrane region" description="Helical" evidence="10">
    <location>
        <begin position="570"/>
        <end position="591"/>
    </location>
</feature>
<dbReference type="CDD" id="cd11386">
    <property type="entry name" value="MCP_signal"/>
    <property type="match status" value="1"/>
</dbReference>
<dbReference type="Pfam" id="PF00015">
    <property type="entry name" value="MCPsignal"/>
    <property type="match status" value="1"/>
</dbReference>
<accession>A0ABU3A100</accession>
<sequence length="922" mass="101399">MFNFNTLKNKFTSAFILLGLIPAIVISVISTMNSSEDISSKVYNQLTAINQIKKQTIINYFDERKGDMGVLVNFADTMQNQAFNQLTAITTLKKTQVEDYFANNTVQLEMLANNRELQDAIKVLTEDFSNKPKWRSRLDQYDKAYKSLLTNFGWYDFFIISQRGTIIYSVTRESDLGQKITVDLSGTSFEKAFNLASNNDGSDSHFGDFLPYPPSNNDPAAFAVKPVTVNGKRIGYIAYQQPIDKLNAILGHREGMGETGESYLVGQDKLMRSDSYLNPSQYSVMASFANKNTVETKAANSALNGEKGTQVIMDYNDNPVVSSWDYIQLNSGVRWAIISEIDVAEAFNPMTSNNEEFYKTYIEKYGYYDLFLINPDGHIFYTVSKEADFNTNILKGTYANTNLGTLIKKVSQTKQYDIIDFAPYAPSNDEPAAFIAQPLLGANGETSLFVALQLPLEGIQTIMGIREGMGETGESYLVGSDLRMRSNSFIDPKGHSVKASFAGTVANNGVNTEAVKRALQGEKNTNIIQDYNGNPVLSSFDRIEFGSFNWAIISEIDEPEAFASIRSNTYFMMGLMLIFTLIIAVTGLWFAKRISTPIIEVAAVAEKVASGDLTMTIEQTSTDEVGQLQKAIKHMVANLSSMVSTISGISLQQASTSEELAAITTQTNKTVAEQQSISEQLATAMQEMGSTVNEIAQSTATTSTAVDNIQGKVLDGSNKLNETYQSIMSMATQIQESEQSVKRVRSDFDQVVHILDVIKGIADQTNLLALNAAIEAARAGEQGRGFAVVADEVRQLAQRTQDSTKEIDNMINTIVNGANSSVEIMSSSVTYATDVQEHAKEVMELNKVVESEMHQITDLSAHIATAAEEQAVVVEEILQNVETLNVGVTETSHATDNIAESSVELARLATELEKESSAFITK</sequence>
<evidence type="ECO:0000256" key="5">
    <source>
        <dbReference type="ARBA" id="ARBA00022989"/>
    </source>
</evidence>
<protein>
    <submittedName>
        <fullName evidence="13">Methyl-accepting chemotaxis protein</fullName>
    </submittedName>
</protein>
<evidence type="ECO:0000259" key="12">
    <source>
        <dbReference type="PROSITE" id="PS50885"/>
    </source>
</evidence>
<dbReference type="Pfam" id="PF00672">
    <property type="entry name" value="HAMP"/>
    <property type="match status" value="1"/>
</dbReference>
<evidence type="ECO:0000256" key="4">
    <source>
        <dbReference type="ARBA" id="ARBA00022692"/>
    </source>
</evidence>
<feature type="domain" description="HAMP" evidence="12">
    <location>
        <begin position="592"/>
        <end position="644"/>
    </location>
</feature>
<dbReference type="PANTHER" id="PTHR32089:SF112">
    <property type="entry name" value="LYSOZYME-LIKE PROTEIN-RELATED"/>
    <property type="match status" value="1"/>
</dbReference>
<feature type="domain" description="Methyl-accepting transducer" evidence="11">
    <location>
        <begin position="649"/>
        <end position="885"/>
    </location>
</feature>
<evidence type="ECO:0000256" key="6">
    <source>
        <dbReference type="ARBA" id="ARBA00023136"/>
    </source>
</evidence>
<keyword evidence="7 9" id="KW-0807">Transducer</keyword>
<dbReference type="PROSITE" id="PS50111">
    <property type="entry name" value="CHEMOTAXIS_TRANSDUC_2"/>
    <property type="match status" value="1"/>
</dbReference>
<keyword evidence="4 10" id="KW-0812">Transmembrane</keyword>
<evidence type="ECO:0000259" key="11">
    <source>
        <dbReference type="PROSITE" id="PS50111"/>
    </source>
</evidence>
<dbReference type="Proteomes" id="UP001266357">
    <property type="component" value="Unassembled WGS sequence"/>
</dbReference>
<evidence type="ECO:0000256" key="3">
    <source>
        <dbReference type="ARBA" id="ARBA00022500"/>
    </source>
</evidence>
<evidence type="ECO:0000256" key="7">
    <source>
        <dbReference type="ARBA" id="ARBA00023224"/>
    </source>
</evidence>
<dbReference type="Gene3D" id="1.10.287.950">
    <property type="entry name" value="Methyl-accepting chemotaxis protein"/>
    <property type="match status" value="1"/>
</dbReference>
<dbReference type="Gene3D" id="3.30.450.20">
    <property type="entry name" value="PAS domain"/>
    <property type="match status" value="1"/>
</dbReference>
<organism evidence="13 14">
    <name type="scientific">Thalassotalea castellviae</name>
    <dbReference type="NCBI Taxonomy" id="3075612"/>
    <lineage>
        <taxon>Bacteria</taxon>
        <taxon>Pseudomonadati</taxon>
        <taxon>Pseudomonadota</taxon>
        <taxon>Gammaproteobacteria</taxon>
        <taxon>Alteromonadales</taxon>
        <taxon>Colwelliaceae</taxon>
        <taxon>Thalassotalea</taxon>
    </lineage>
</organism>
<comment type="similarity">
    <text evidence="8">Belongs to the methyl-accepting chemotaxis (MCP) protein family.</text>
</comment>
<keyword evidence="3" id="KW-0145">Chemotaxis</keyword>
<dbReference type="SMART" id="SM00283">
    <property type="entry name" value="MA"/>
    <property type="match status" value="1"/>
</dbReference>
<dbReference type="CDD" id="cd06225">
    <property type="entry name" value="HAMP"/>
    <property type="match status" value="1"/>
</dbReference>
<reference evidence="13 14" key="1">
    <citation type="submission" date="2023-09" db="EMBL/GenBank/DDBJ databases">
        <authorList>
            <person name="Rey-Velasco X."/>
        </authorList>
    </citation>
    <scope>NUCLEOTIDE SEQUENCE [LARGE SCALE GENOMIC DNA]</scope>
    <source>
        <strain evidence="13 14">W431</strain>
    </source>
</reference>
<comment type="subcellular location">
    <subcellularLocation>
        <location evidence="1">Cell membrane</location>
        <topology evidence="1">Multi-pass membrane protein</topology>
    </subcellularLocation>
</comment>
<dbReference type="InterPro" id="IPR004089">
    <property type="entry name" value="MCPsignal_dom"/>
</dbReference>
<evidence type="ECO:0000313" key="13">
    <source>
        <dbReference type="EMBL" id="MDT0603846.1"/>
    </source>
</evidence>
<keyword evidence="14" id="KW-1185">Reference proteome</keyword>
<evidence type="ECO:0000256" key="2">
    <source>
        <dbReference type="ARBA" id="ARBA00022475"/>
    </source>
</evidence>
<dbReference type="Pfam" id="PF02743">
    <property type="entry name" value="dCache_1"/>
    <property type="match status" value="1"/>
</dbReference>
<dbReference type="PANTHER" id="PTHR32089">
    <property type="entry name" value="METHYL-ACCEPTING CHEMOTAXIS PROTEIN MCPB"/>
    <property type="match status" value="1"/>
</dbReference>
<keyword evidence="6 10" id="KW-0472">Membrane</keyword>